<proteinExistence type="predicted"/>
<dbReference type="GO" id="GO:0051301">
    <property type="term" value="P:cell division"/>
    <property type="evidence" value="ECO:0007669"/>
    <property type="project" value="UniProtKB-KW"/>
</dbReference>
<evidence type="ECO:0000256" key="4">
    <source>
        <dbReference type="ARBA" id="ARBA00023306"/>
    </source>
</evidence>
<dbReference type="eggNOG" id="COG1386">
    <property type="taxonomic scope" value="Bacteria"/>
</dbReference>
<keyword evidence="2" id="KW-0132">Cell division</keyword>
<dbReference type="AlphaFoldDB" id="E7RX26"/>
<evidence type="ECO:0000256" key="3">
    <source>
        <dbReference type="ARBA" id="ARBA00022829"/>
    </source>
</evidence>
<name>E7RX26_9BURK</name>
<dbReference type="InterPro" id="IPR036390">
    <property type="entry name" value="WH_DNA-bd_sf"/>
</dbReference>
<organism evidence="6 7">
    <name type="scientific">Lautropia mirabilis ATCC 51599</name>
    <dbReference type="NCBI Taxonomy" id="887898"/>
    <lineage>
        <taxon>Bacteria</taxon>
        <taxon>Pseudomonadati</taxon>
        <taxon>Pseudomonadota</taxon>
        <taxon>Betaproteobacteria</taxon>
        <taxon>Burkholderiales</taxon>
        <taxon>Burkholderiaceae</taxon>
        <taxon>Lautropia</taxon>
    </lineage>
</organism>
<dbReference type="Gene3D" id="1.10.10.10">
    <property type="entry name" value="Winged helix-like DNA-binding domain superfamily/Winged helix DNA-binding domain"/>
    <property type="match status" value="2"/>
</dbReference>
<dbReference type="Pfam" id="PF04079">
    <property type="entry name" value="SMC_ScpB"/>
    <property type="match status" value="1"/>
</dbReference>
<feature type="compositionally biased region" description="Low complexity" evidence="5">
    <location>
        <begin position="262"/>
        <end position="283"/>
    </location>
</feature>
<gene>
    <name evidence="6" type="primary">scpB</name>
    <name evidence="6" type="ORF">HMPREF0551_1239</name>
</gene>
<evidence type="ECO:0000256" key="1">
    <source>
        <dbReference type="ARBA" id="ARBA00022490"/>
    </source>
</evidence>
<feature type="region of interest" description="Disordered" evidence="5">
    <location>
        <begin position="194"/>
        <end position="283"/>
    </location>
</feature>
<dbReference type="Proteomes" id="UP000011021">
    <property type="component" value="Unassembled WGS sequence"/>
</dbReference>
<dbReference type="InterPro" id="IPR036388">
    <property type="entry name" value="WH-like_DNA-bd_sf"/>
</dbReference>
<keyword evidence="4" id="KW-0131">Cell cycle</keyword>
<dbReference type="InterPro" id="IPR005234">
    <property type="entry name" value="ScpB_csome_segregation"/>
</dbReference>
<reference evidence="6 7" key="1">
    <citation type="submission" date="2010-12" db="EMBL/GenBank/DDBJ databases">
        <authorList>
            <person name="Muzny D."/>
            <person name="Qin X."/>
            <person name="Deng J."/>
            <person name="Jiang H."/>
            <person name="Liu Y."/>
            <person name="Qu J."/>
            <person name="Song X.-Z."/>
            <person name="Zhang L."/>
            <person name="Thornton R."/>
            <person name="Coyle M."/>
            <person name="Francisco L."/>
            <person name="Jackson L."/>
            <person name="Javaid M."/>
            <person name="Korchina V."/>
            <person name="Kovar C."/>
            <person name="Mata R."/>
            <person name="Mathew T."/>
            <person name="Ngo R."/>
            <person name="Nguyen L."/>
            <person name="Nguyen N."/>
            <person name="Okwuonu G."/>
            <person name="Ongeri F."/>
            <person name="Pham C."/>
            <person name="Simmons D."/>
            <person name="Wilczek-Boney K."/>
            <person name="Hale W."/>
            <person name="Jakkamsetti A."/>
            <person name="Pham P."/>
            <person name="Ruth R."/>
            <person name="San Lucas F."/>
            <person name="Warren J."/>
            <person name="Zhang J."/>
            <person name="Zhao Z."/>
            <person name="Zhou C."/>
            <person name="Zhu D."/>
            <person name="Lee S."/>
            <person name="Bess C."/>
            <person name="Blankenburg K."/>
            <person name="Forbes L."/>
            <person name="Fu Q."/>
            <person name="Gubbala S."/>
            <person name="Hirani K."/>
            <person name="Jayaseelan J.C."/>
            <person name="Lara F."/>
            <person name="Munidasa M."/>
            <person name="Palculict T."/>
            <person name="Patil S."/>
            <person name="Pu L.-L."/>
            <person name="Saada N."/>
            <person name="Tang L."/>
            <person name="Weissenberger G."/>
            <person name="Zhu Y."/>
            <person name="Hemphill L."/>
            <person name="Shang Y."/>
            <person name="Youmans B."/>
            <person name="Ayvaz T."/>
            <person name="Ross M."/>
            <person name="Santibanez J."/>
            <person name="Aqrawi P."/>
            <person name="Gross S."/>
            <person name="Joshi V."/>
            <person name="Fowler G."/>
            <person name="Nazareth L."/>
            <person name="Reid J."/>
            <person name="Worley K."/>
            <person name="Petrosino J."/>
            <person name="Highlander S."/>
            <person name="Gibbs R."/>
        </authorList>
    </citation>
    <scope>NUCLEOTIDE SEQUENCE [LARGE SCALE GENOMIC DNA]</scope>
    <source>
        <strain evidence="6 7">ATCC 51599</strain>
    </source>
</reference>
<dbReference type="PANTHER" id="PTHR34298">
    <property type="entry name" value="SEGREGATION AND CONDENSATION PROTEIN B"/>
    <property type="match status" value="1"/>
</dbReference>
<evidence type="ECO:0000313" key="6">
    <source>
        <dbReference type="EMBL" id="EFV95017.1"/>
    </source>
</evidence>
<feature type="compositionally biased region" description="Low complexity" evidence="5">
    <location>
        <begin position="234"/>
        <end position="245"/>
    </location>
</feature>
<dbReference type="SUPFAM" id="SSF46785">
    <property type="entry name" value="Winged helix' DNA-binding domain"/>
    <property type="match status" value="2"/>
</dbReference>
<dbReference type="RefSeq" id="WP_005673494.1">
    <property type="nucleotide sequence ID" value="NZ_CP146288.1"/>
</dbReference>
<sequence length="283" mass="29484">MNTAEVKRVIEGALLCAAKPLSVSDLRQLFAGEAEIGPDTVRDVLESLRNDWLDRSLHLVALASGWRFQSAPDIARFVTRLNPEKPPRYSRAVLETLAIIAYRQPVTRGDIEEIRGVTVSSNIIKTLEDRGWIDQIGVKDVVGRPALFGTTRQFLDDLNLKSLTELPALDDDALPADVLEALALQTGAAASAQVAEEAGQGAEASGNAEASEGTEAPGSDEADGASSAGGEGAGAESESGTSAAEAEAEAPVDMNMKKEAAPEAGVAVNEEPPAAEASAGNPL</sequence>
<dbReference type="GO" id="GO:0051304">
    <property type="term" value="P:chromosome separation"/>
    <property type="evidence" value="ECO:0007669"/>
    <property type="project" value="InterPro"/>
</dbReference>
<protein>
    <submittedName>
        <fullName evidence="6">Segregation and condensation protein B</fullName>
    </submittedName>
</protein>
<keyword evidence="7" id="KW-1185">Reference proteome</keyword>
<dbReference type="NCBIfam" id="TIGR00281">
    <property type="entry name" value="SMC-Scp complex subunit ScpB"/>
    <property type="match status" value="1"/>
</dbReference>
<keyword evidence="1" id="KW-0963">Cytoplasm</keyword>
<evidence type="ECO:0000256" key="5">
    <source>
        <dbReference type="SAM" id="MobiDB-lite"/>
    </source>
</evidence>
<accession>E7RX26</accession>
<feature type="compositionally biased region" description="Low complexity" evidence="5">
    <location>
        <begin position="194"/>
        <end position="216"/>
    </location>
</feature>
<dbReference type="HOGENOM" id="CLU_045647_2_1_4"/>
<dbReference type="PANTHER" id="PTHR34298:SF2">
    <property type="entry name" value="SEGREGATION AND CONDENSATION PROTEIN B"/>
    <property type="match status" value="1"/>
</dbReference>
<evidence type="ECO:0000313" key="7">
    <source>
        <dbReference type="Proteomes" id="UP000011021"/>
    </source>
</evidence>
<comment type="caution">
    <text evidence="6">The sequence shown here is derived from an EMBL/GenBank/DDBJ whole genome shotgun (WGS) entry which is preliminary data.</text>
</comment>
<evidence type="ECO:0000256" key="2">
    <source>
        <dbReference type="ARBA" id="ARBA00022618"/>
    </source>
</evidence>
<dbReference type="EMBL" id="AEQP01000006">
    <property type="protein sequence ID" value="EFV95017.1"/>
    <property type="molecule type" value="Genomic_DNA"/>
</dbReference>
<dbReference type="STRING" id="887898.HMPREF0551_1239"/>
<keyword evidence="3" id="KW-0159">Chromosome partition</keyword>